<reference evidence="1" key="1">
    <citation type="journal article" date="2015" name="Nature">
        <title>Complex archaea that bridge the gap between prokaryotes and eukaryotes.</title>
        <authorList>
            <person name="Spang A."/>
            <person name="Saw J.H."/>
            <person name="Jorgensen S.L."/>
            <person name="Zaremba-Niedzwiedzka K."/>
            <person name="Martijn J."/>
            <person name="Lind A.E."/>
            <person name="van Eijk R."/>
            <person name="Schleper C."/>
            <person name="Guy L."/>
            <person name="Ettema T.J."/>
        </authorList>
    </citation>
    <scope>NUCLEOTIDE SEQUENCE</scope>
</reference>
<proteinExistence type="predicted"/>
<dbReference type="SUPFAM" id="SSF53335">
    <property type="entry name" value="S-adenosyl-L-methionine-dependent methyltransferases"/>
    <property type="match status" value="1"/>
</dbReference>
<dbReference type="InterPro" id="IPR029063">
    <property type="entry name" value="SAM-dependent_MTases_sf"/>
</dbReference>
<evidence type="ECO:0008006" key="2">
    <source>
        <dbReference type="Google" id="ProtNLM"/>
    </source>
</evidence>
<sequence>MQKEFFNGDKVILDLCGGTGSWSHPYSGAGYDVKVITLPELDVRTYTPPVEVYGILAAPPCTEFSMARNRYPEIPRNYVGGMEVVNACMRIILQCKPVFWALENPIGHLSKFLGKHNYRFEPWWFDEPWSKRTALWGKFNVPLRRYMSYKDNPKALTIDDVKAKRRFTARKDGIPSIADITSGNEKEKRAITPSGFARAFFTANP</sequence>
<dbReference type="EMBL" id="LAZR01000640">
    <property type="protein sequence ID" value="KKN61935.1"/>
    <property type="molecule type" value="Genomic_DNA"/>
</dbReference>
<comment type="caution">
    <text evidence="1">The sequence shown here is derived from an EMBL/GenBank/DDBJ whole genome shotgun (WGS) entry which is preliminary data.</text>
</comment>
<organism evidence="1">
    <name type="scientific">marine sediment metagenome</name>
    <dbReference type="NCBI Taxonomy" id="412755"/>
    <lineage>
        <taxon>unclassified sequences</taxon>
        <taxon>metagenomes</taxon>
        <taxon>ecological metagenomes</taxon>
    </lineage>
</organism>
<accession>A0A0F9RZP1</accession>
<gene>
    <name evidence="1" type="ORF">LCGC14_0517040</name>
</gene>
<name>A0A0F9RZP1_9ZZZZ</name>
<protein>
    <recommendedName>
        <fullName evidence="2">DNA (cytosine-5-)-methyltransferase</fullName>
    </recommendedName>
</protein>
<evidence type="ECO:0000313" key="1">
    <source>
        <dbReference type="EMBL" id="KKN61935.1"/>
    </source>
</evidence>
<dbReference type="AlphaFoldDB" id="A0A0F9RZP1"/>
<dbReference type="Gene3D" id="3.40.50.150">
    <property type="entry name" value="Vaccinia Virus protein VP39"/>
    <property type="match status" value="1"/>
</dbReference>